<evidence type="ECO:0000256" key="1">
    <source>
        <dbReference type="ARBA" id="ARBA00022617"/>
    </source>
</evidence>
<sequence>MKPFIKHLFIVSLFLVFFSVYNYTIYTSKSDYGNIHLSKKAIQGENLWLKNNCNSCHQLYGLGGYLGPDLTNVYANRNEDYLKAMLNSGVKAMPKFNFNSKEKEALVQFFKEVNQTGFYPNTEAELETDGWVSIKRKK</sequence>
<dbReference type="AlphaFoldDB" id="A0A1G5K0Q3"/>
<dbReference type="GO" id="GO:0046872">
    <property type="term" value="F:metal ion binding"/>
    <property type="evidence" value="ECO:0007669"/>
    <property type="project" value="UniProtKB-KW"/>
</dbReference>
<accession>A0A1G5K0Q3</accession>
<reference evidence="6 7" key="1">
    <citation type="submission" date="2016-10" db="EMBL/GenBank/DDBJ databases">
        <authorList>
            <person name="de Groot N.N."/>
        </authorList>
    </citation>
    <scope>NUCLEOTIDE SEQUENCE [LARGE SCALE GENOMIC DNA]</scope>
    <source>
        <strain evidence="6 7">CGMCC 1.7031</strain>
    </source>
</reference>
<feature type="domain" description="Cytochrome c" evidence="5">
    <location>
        <begin position="39"/>
        <end position="114"/>
    </location>
</feature>
<dbReference type="GO" id="GO:0009055">
    <property type="term" value="F:electron transfer activity"/>
    <property type="evidence" value="ECO:0007669"/>
    <property type="project" value="InterPro"/>
</dbReference>
<evidence type="ECO:0000259" key="5">
    <source>
        <dbReference type="PROSITE" id="PS51007"/>
    </source>
</evidence>
<dbReference type="Gene3D" id="1.10.760.10">
    <property type="entry name" value="Cytochrome c-like domain"/>
    <property type="match status" value="1"/>
</dbReference>
<dbReference type="GO" id="GO:0020037">
    <property type="term" value="F:heme binding"/>
    <property type="evidence" value="ECO:0007669"/>
    <property type="project" value="InterPro"/>
</dbReference>
<protein>
    <submittedName>
        <fullName evidence="6">Nitric oxide reductase subunit C</fullName>
    </submittedName>
</protein>
<keyword evidence="1 4" id="KW-0349">Heme</keyword>
<proteinExistence type="predicted"/>
<dbReference type="PROSITE" id="PS51007">
    <property type="entry name" value="CYTC"/>
    <property type="match status" value="1"/>
</dbReference>
<name>A0A1G5K0Q3_9FLAO</name>
<dbReference type="Proteomes" id="UP000199354">
    <property type="component" value="Unassembled WGS sequence"/>
</dbReference>
<evidence type="ECO:0000313" key="7">
    <source>
        <dbReference type="Proteomes" id="UP000199354"/>
    </source>
</evidence>
<dbReference type="EMBL" id="FMVF01000018">
    <property type="protein sequence ID" value="SCY93690.1"/>
    <property type="molecule type" value="Genomic_DNA"/>
</dbReference>
<keyword evidence="7" id="KW-1185">Reference proteome</keyword>
<evidence type="ECO:0000313" key="6">
    <source>
        <dbReference type="EMBL" id="SCY93690.1"/>
    </source>
</evidence>
<evidence type="ECO:0000256" key="2">
    <source>
        <dbReference type="ARBA" id="ARBA00022723"/>
    </source>
</evidence>
<dbReference type="STRING" id="490189.SAMN02927903_02994"/>
<dbReference type="OrthoDB" id="9809720at2"/>
<keyword evidence="2 4" id="KW-0479">Metal-binding</keyword>
<evidence type="ECO:0000256" key="3">
    <source>
        <dbReference type="ARBA" id="ARBA00023004"/>
    </source>
</evidence>
<evidence type="ECO:0000256" key="4">
    <source>
        <dbReference type="PROSITE-ProRule" id="PRU00433"/>
    </source>
</evidence>
<dbReference type="Pfam" id="PF13442">
    <property type="entry name" value="Cytochrome_CBB3"/>
    <property type="match status" value="1"/>
</dbReference>
<dbReference type="RefSeq" id="WP_091146056.1">
    <property type="nucleotide sequence ID" value="NZ_FMVF01000018.1"/>
</dbReference>
<gene>
    <name evidence="6" type="ORF">SAMN02927903_02994</name>
</gene>
<dbReference type="SUPFAM" id="SSF46626">
    <property type="entry name" value="Cytochrome c"/>
    <property type="match status" value="1"/>
</dbReference>
<dbReference type="InterPro" id="IPR009056">
    <property type="entry name" value="Cyt_c-like_dom"/>
</dbReference>
<dbReference type="InterPro" id="IPR036909">
    <property type="entry name" value="Cyt_c-like_dom_sf"/>
</dbReference>
<organism evidence="6 7">
    <name type="scientific">Flavobacterium caeni</name>
    <dbReference type="NCBI Taxonomy" id="490189"/>
    <lineage>
        <taxon>Bacteria</taxon>
        <taxon>Pseudomonadati</taxon>
        <taxon>Bacteroidota</taxon>
        <taxon>Flavobacteriia</taxon>
        <taxon>Flavobacteriales</taxon>
        <taxon>Flavobacteriaceae</taxon>
        <taxon>Flavobacterium</taxon>
    </lineage>
</organism>
<keyword evidence="3 4" id="KW-0408">Iron</keyword>